<gene>
    <name evidence="3" type="primary">LOC105429180</name>
</gene>
<dbReference type="FunFam" id="3.90.640.10:FF:000009">
    <property type="entry name" value="Actin-like 6A, isoform CRA_a"/>
    <property type="match status" value="1"/>
</dbReference>
<proteinExistence type="inferred from homology"/>
<dbReference type="RefSeq" id="XP_011640286.2">
    <property type="nucleotide sequence ID" value="XM_011641984.2"/>
</dbReference>
<sequence>MSGGMLYGGDEIGALVFDLGHHSLRVGYAQEDTPKAEIPAVVGLGEDANGMTTKVEPMDIDDKKPDSNITQNGTKYYIDTTILHVPRKNMEVVSYMKDGMIEDWDHFEKVLDYTYSKIIQSDAEYHPVLFSESPWNVRSKREKLTELMFEKYNVPAYFLVKNAVLAAFANGRATGIVVDSGATHTSAVPVQDGFVLTQAIGKSPLGGDYISMQCRQFLQDNDIDLSPPYMVGSKEVVKDHDKPRWVKKKLPEVTKSWHNYMVKKVIQDFQATVLQVSETPYDEKIVSTIPAVQYEFPTGYHQDFGSERFRIPEALFDPSIVQMRGGMVGNTMLGVGHIVTTSVGMCDVDVRPALYGSVVVTGGNSFIQGFPERLNRDLSMRIPSSMRLKLISANGCAERRFGAWIGGSILASIGTFQQMWISSQEYEESGKSQVERKCP</sequence>
<keyword evidence="2" id="KW-1185">Reference proteome</keyword>
<dbReference type="Gene3D" id="3.30.420.40">
    <property type="match status" value="2"/>
</dbReference>
<dbReference type="FunFam" id="3.30.420.40:FF:000058">
    <property type="entry name" value="Putative actin-related protein 5"/>
    <property type="match status" value="1"/>
</dbReference>
<dbReference type="CTD" id="36956"/>
<dbReference type="CDD" id="cd13395">
    <property type="entry name" value="ASKHA_NBD_Arp4_ACTL6-like"/>
    <property type="match status" value="1"/>
</dbReference>
<organism evidence="2 3">
    <name type="scientific">Pogonomyrmex barbatus</name>
    <name type="common">red harvester ant</name>
    <dbReference type="NCBI Taxonomy" id="144034"/>
    <lineage>
        <taxon>Eukaryota</taxon>
        <taxon>Metazoa</taxon>
        <taxon>Ecdysozoa</taxon>
        <taxon>Arthropoda</taxon>
        <taxon>Hexapoda</taxon>
        <taxon>Insecta</taxon>
        <taxon>Pterygota</taxon>
        <taxon>Neoptera</taxon>
        <taxon>Endopterygota</taxon>
        <taxon>Hymenoptera</taxon>
        <taxon>Apocrita</taxon>
        <taxon>Aculeata</taxon>
        <taxon>Formicoidea</taxon>
        <taxon>Formicidae</taxon>
        <taxon>Myrmicinae</taxon>
        <taxon>Pogonomyrmex</taxon>
    </lineage>
</organism>
<accession>A0A6I9X712</accession>
<reference evidence="3" key="1">
    <citation type="submission" date="2025-08" db="UniProtKB">
        <authorList>
            <consortium name="RefSeq"/>
        </authorList>
    </citation>
    <scope>IDENTIFICATION</scope>
</reference>
<dbReference type="InterPro" id="IPR004000">
    <property type="entry name" value="Actin"/>
</dbReference>
<dbReference type="Gene3D" id="3.90.640.10">
    <property type="entry name" value="Actin, Chain A, domain 4"/>
    <property type="match status" value="1"/>
</dbReference>
<evidence type="ECO:0000313" key="3">
    <source>
        <dbReference type="RefSeq" id="XP_011640286.2"/>
    </source>
</evidence>
<dbReference type="PANTHER" id="PTHR11937">
    <property type="entry name" value="ACTIN"/>
    <property type="match status" value="1"/>
</dbReference>
<dbReference type="SMART" id="SM00268">
    <property type="entry name" value="ACTIN"/>
    <property type="match status" value="1"/>
</dbReference>
<dbReference type="KEGG" id="pbar:105429180"/>
<evidence type="ECO:0000313" key="2">
    <source>
        <dbReference type="Proteomes" id="UP000504615"/>
    </source>
</evidence>
<evidence type="ECO:0000256" key="1">
    <source>
        <dbReference type="RuleBase" id="RU000487"/>
    </source>
</evidence>
<comment type="similarity">
    <text evidence="1">Belongs to the actin family.</text>
</comment>
<dbReference type="Pfam" id="PF00022">
    <property type="entry name" value="Actin"/>
    <property type="match status" value="1"/>
</dbReference>
<dbReference type="GeneID" id="105429180"/>
<protein>
    <submittedName>
        <fullName evidence="3">LOW QUALITY PROTEIN: actin-like protein 6B</fullName>
    </submittedName>
</protein>
<dbReference type="Proteomes" id="UP000504615">
    <property type="component" value="Unplaced"/>
</dbReference>
<name>A0A6I9X712_9HYME</name>
<dbReference type="OrthoDB" id="5132116at2759"/>
<dbReference type="SUPFAM" id="SSF53067">
    <property type="entry name" value="Actin-like ATPase domain"/>
    <property type="match status" value="2"/>
</dbReference>
<dbReference type="Gene3D" id="2.30.36.70">
    <property type="entry name" value="Actin, Chain A, domain 2"/>
    <property type="match status" value="1"/>
</dbReference>
<dbReference type="InterPro" id="IPR043129">
    <property type="entry name" value="ATPase_NBD"/>
</dbReference>
<dbReference type="AlphaFoldDB" id="A0A6I9X712"/>